<name>A0A9Q0RXM6_9DIPT</name>
<comment type="caution">
    <text evidence="2">The sequence shown here is derived from an EMBL/GenBank/DDBJ whole genome shotgun (WGS) entry which is preliminary data.</text>
</comment>
<feature type="non-terminal residue" evidence="2">
    <location>
        <position position="335"/>
    </location>
</feature>
<proteinExistence type="predicted"/>
<feature type="compositionally biased region" description="Low complexity" evidence="1">
    <location>
        <begin position="52"/>
        <end position="70"/>
    </location>
</feature>
<gene>
    <name evidence="2" type="ORF">Bhyg_14945</name>
</gene>
<feature type="region of interest" description="Disordered" evidence="1">
    <location>
        <begin position="52"/>
        <end position="76"/>
    </location>
</feature>
<sequence>QATGQHQQIINANNQQQATVTQQQVQVNLQSQQQLTNQQVILQKSVTNIQQSPQGQQPIQQIDQQSPQHQNAPSPQNQINARMQYQQYLQQQQTIQQIKMQQQVGSNNQQNTLVTNQQQQMPQQLMQSPTIQSPLVQSTQQQVAGQPPQKIQIQNQIIVQQQQPGLVQSNQNANILVNQQAGQQQQAGLIIGANQTQWTQQNTVQPQQQFIRTNRPQWPGQANQPQRQLIHLDAATHAHLQTLDPIRRAEYLSKLQLKQRERSLMLRQQAFQARPNAPNIVAGQRPASAQHIIVRSQVPAGMTQYIARGGAPGLSPISQQAVTPIPQHFVDPNTS</sequence>
<evidence type="ECO:0000256" key="1">
    <source>
        <dbReference type="SAM" id="MobiDB-lite"/>
    </source>
</evidence>
<accession>A0A9Q0RXM6</accession>
<feature type="non-terminal residue" evidence="2">
    <location>
        <position position="1"/>
    </location>
</feature>
<dbReference type="EMBL" id="WJQU01000004">
    <property type="protein sequence ID" value="KAJ6636357.1"/>
    <property type="molecule type" value="Genomic_DNA"/>
</dbReference>
<evidence type="ECO:0000313" key="3">
    <source>
        <dbReference type="Proteomes" id="UP001151699"/>
    </source>
</evidence>
<protein>
    <submittedName>
        <fullName evidence="2">Uncharacterized protein</fullName>
    </submittedName>
</protein>
<reference evidence="2" key="1">
    <citation type="submission" date="2022-07" db="EMBL/GenBank/DDBJ databases">
        <authorList>
            <person name="Trinca V."/>
            <person name="Uliana J.V.C."/>
            <person name="Torres T.T."/>
            <person name="Ward R.J."/>
            <person name="Monesi N."/>
        </authorList>
    </citation>
    <scope>NUCLEOTIDE SEQUENCE</scope>
    <source>
        <strain evidence="2">HSMRA1968</strain>
        <tissue evidence="2">Whole embryos</tissue>
    </source>
</reference>
<dbReference type="AlphaFoldDB" id="A0A9Q0RXM6"/>
<organism evidence="2 3">
    <name type="scientific">Pseudolycoriella hygida</name>
    <dbReference type="NCBI Taxonomy" id="35572"/>
    <lineage>
        <taxon>Eukaryota</taxon>
        <taxon>Metazoa</taxon>
        <taxon>Ecdysozoa</taxon>
        <taxon>Arthropoda</taxon>
        <taxon>Hexapoda</taxon>
        <taxon>Insecta</taxon>
        <taxon>Pterygota</taxon>
        <taxon>Neoptera</taxon>
        <taxon>Endopterygota</taxon>
        <taxon>Diptera</taxon>
        <taxon>Nematocera</taxon>
        <taxon>Sciaroidea</taxon>
        <taxon>Sciaridae</taxon>
        <taxon>Pseudolycoriella</taxon>
    </lineage>
</organism>
<keyword evidence="3" id="KW-1185">Reference proteome</keyword>
<dbReference type="Proteomes" id="UP001151699">
    <property type="component" value="Chromosome C"/>
</dbReference>
<evidence type="ECO:0000313" key="2">
    <source>
        <dbReference type="EMBL" id="KAJ6636357.1"/>
    </source>
</evidence>